<dbReference type="Proteomes" id="UP000306229">
    <property type="component" value="Chromosome"/>
</dbReference>
<reference evidence="1 2" key="1">
    <citation type="submission" date="2019-05" db="EMBL/GenBank/DDBJ databases">
        <title>Algicella ahnfeltiae gen. nov., sp. nov., a novel marine bacterium of the family Flavobacteriaceae isolated from a red alga.</title>
        <authorList>
            <person name="Nedashkovskaya O.I."/>
            <person name="Kukhlevskiy A.D."/>
            <person name="Kim S.-G."/>
            <person name="Zhukova N.V."/>
            <person name="Mikhailov V.V."/>
        </authorList>
    </citation>
    <scope>NUCLEOTIDE SEQUENCE [LARGE SCALE GENOMIC DNA]</scope>
    <source>
        <strain evidence="1 2">10Alg115</strain>
    </source>
</reference>
<name>A0A5B7TV69_9FLAO</name>
<dbReference type="EMBL" id="CP040749">
    <property type="protein sequence ID" value="QCX40128.1"/>
    <property type="molecule type" value="Genomic_DNA"/>
</dbReference>
<dbReference type="RefSeq" id="WP_138950962.1">
    <property type="nucleotide sequence ID" value="NZ_CP040749.1"/>
</dbReference>
<dbReference type="AlphaFoldDB" id="A0A5B7TV69"/>
<organism evidence="1 2">
    <name type="scientific">Aureibaculum algae</name>
    <dbReference type="NCBI Taxonomy" id="2584122"/>
    <lineage>
        <taxon>Bacteria</taxon>
        <taxon>Pseudomonadati</taxon>
        <taxon>Bacteroidota</taxon>
        <taxon>Flavobacteriia</taxon>
        <taxon>Flavobacteriales</taxon>
        <taxon>Flavobacteriaceae</taxon>
        <taxon>Aureibaculum</taxon>
    </lineage>
</organism>
<protein>
    <submittedName>
        <fullName evidence="1">Uncharacterized protein</fullName>
    </submittedName>
</protein>
<sequence length="85" mass="9867">MTYTAYFSITVKNIGVPNLNTNQFRRFMNIINIEGRILELESLNFNSPVIFKNVQLKKTTLEKLTNGKIPQDLLKEMIMLTEKDS</sequence>
<evidence type="ECO:0000313" key="1">
    <source>
        <dbReference type="EMBL" id="QCX40128.1"/>
    </source>
</evidence>
<dbReference type="OrthoDB" id="1449167at2"/>
<keyword evidence="2" id="KW-1185">Reference proteome</keyword>
<gene>
    <name evidence="1" type="ORF">FF125_17365</name>
</gene>
<proteinExistence type="predicted"/>
<accession>A0A5B7TV69</accession>
<dbReference type="KEGG" id="fbe:FF125_17365"/>
<evidence type="ECO:0000313" key="2">
    <source>
        <dbReference type="Proteomes" id="UP000306229"/>
    </source>
</evidence>